<evidence type="ECO:0000313" key="1">
    <source>
        <dbReference type="EMBL" id="VFK55851.1"/>
    </source>
</evidence>
<name>A0A450ZQ65_9GAMM</name>
<sequence length="64" mass="7409">MVQAGGWFCHEEYQIIFIMDGIHREMIRETHRRIILLPGYFRPLGCSANIRAISSTLGCLCRVK</sequence>
<protein>
    <submittedName>
        <fullName evidence="1">Uncharacterized protein</fullName>
    </submittedName>
</protein>
<gene>
    <name evidence="1" type="ORF">BECKTC1821F_GA0114240_10089</name>
</gene>
<dbReference type="EMBL" id="CAADFW010000008">
    <property type="protein sequence ID" value="VFK55851.1"/>
    <property type="molecule type" value="Genomic_DNA"/>
</dbReference>
<proteinExistence type="predicted"/>
<dbReference type="AlphaFoldDB" id="A0A450ZQ65"/>
<accession>A0A450ZQ65</accession>
<reference evidence="1" key="1">
    <citation type="submission" date="2019-02" db="EMBL/GenBank/DDBJ databases">
        <authorList>
            <person name="Gruber-Vodicka R. H."/>
            <person name="Seah K. B. B."/>
        </authorList>
    </citation>
    <scope>NUCLEOTIDE SEQUENCE</scope>
    <source>
        <strain evidence="1">BECK_BZ126</strain>
    </source>
</reference>
<organism evidence="1">
    <name type="scientific">Candidatus Kentrum sp. TC</name>
    <dbReference type="NCBI Taxonomy" id="2126339"/>
    <lineage>
        <taxon>Bacteria</taxon>
        <taxon>Pseudomonadati</taxon>
        <taxon>Pseudomonadota</taxon>
        <taxon>Gammaproteobacteria</taxon>
        <taxon>Candidatus Kentrum</taxon>
    </lineage>
</organism>